<accession>A0AA48HWJ6</accession>
<dbReference type="SUPFAM" id="SSF55874">
    <property type="entry name" value="ATPase domain of HSP90 chaperone/DNA topoisomerase II/histidine kinase"/>
    <property type="match status" value="1"/>
</dbReference>
<dbReference type="GO" id="GO:0000155">
    <property type="term" value="F:phosphorelay sensor kinase activity"/>
    <property type="evidence" value="ECO:0007669"/>
    <property type="project" value="InterPro"/>
</dbReference>
<evidence type="ECO:0000256" key="5">
    <source>
        <dbReference type="ARBA" id="ARBA00022679"/>
    </source>
</evidence>
<evidence type="ECO:0000256" key="2">
    <source>
        <dbReference type="ARBA" id="ARBA00004370"/>
    </source>
</evidence>
<dbReference type="EMBL" id="AP027272">
    <property type="protein sequence ID" value="BDX05890.1"/>
    <property type="molecule type" value="Genomic_DNA"/>
</dbReference>
<dbReference type="Gene3D" id="6.10.340.10">
    <property type="match status" value="1"/>
</dbReference>
<feature type="domain" description="HAMP" evidence="12">
    <location>
        <begin position="163"/>
        <end position="216"/>
    </location>
</feature>
<dbReference type="AlphaFoldDB" id="A0AA48HWJ6"/>
<comment type="catalytic activity">
    <reaction evidence="1">
        <text>ATP + protein L-histidine = ADP + protein N-phospho-L-histidine.</text>
        <dbReference type="EC" id="2.7.13.3"/>
    </reaction>
</comment>
<evidence type="ECO:0000313" key="13">
    <source>
        <dbReference type="EMBL" id="BDX05890.1"/>
    </source>
</evidence>
<feature type="domain" description="Histidine kinase" evidence="11">
    <location>
        <begin position="224"/>
        <end position="423"/>
    </location>
</feature>
<dbReference type="PROSITE" id="PS50109">
    <property type="entry name" value="HIS_KIN"/>
    <property type="match status" value="1"/>
</dbReference>
<dbReference type="EC" id="2.7.13.3" evidence="3"/>
<organism evidence="13 14">
    <name type="scientific">Planctobacterium marinum</name>
    <dbReference type="NCBI Taxonomy" id="1631968"/>
    <lineage>
        <taxon>Bacteria</taxon>
        <taxon>Pseudomonadati</taxon>
        <taxon>Pseudomonadota</taxon>
        <taxon>Gammaproteobacteria</taxon>
        <taxon>Alteromonadales</taxon>
        <taxon>Alteromonadaceae</taxon>
        <taxon>Planctobacterium</taxon>
    </lineage>
</organism>
<dbReference type="RefSeq" id="WP_338291897.1">
    <property type="nucleotide sequence ID" value="NZ_AP027272.1"/>
</dbReference>
<dbReference type="KEGG" id="pmaw:MACH26_14110"/>
<dbReference type="Gene3D" id="3.30.565.10">
    <property type="entry name" value="Histidine kinase-like ATPase, C-terminal domain"/>
    <property type="match status" value="1"/>
</dbReference>
<evidence type="ECO:0000256" key="4">
    <source>
        <dbReference type="ARBA" id="ARBA00022553"/>
    </source>
</evidence>
<evidence type="ECO:0000259" key="11">
    <source>
        <dbReference type="PROSITE" id="PS50109"/>
    </source>
</evidence>
<dbReference type="PANTHER" id="PTHR45436">
    <property type="entry name" value="SENSOR HISTIDINE KINASE YKOH"/>
    <property type="match status" value="1"/>
</dbReference>
<keyword evidence="14" id="KW-1185">Reference proteome</keyword>
<keyword evidence="6 10" id="KW-0812">Transmembrane</keyword>
<name>A0AA48HWJ6_9ALTE</name>
<evidence type="ECO:0000256" key="8">
    <source>
        <dbReference type="ARBA" id="ARBA00022989"/>
    </source>
</evidence>
<keyword evidence="10" id="KW-0472">Membrane</keyword>
<proteinExistence type="predicted"/>
<dbReference type="InterPro" id="IPR003661">
    <property type="entry name" value="HisK_dim/P_dom"/>
</dbReference>
<evidence type="ECO:0000256" key="6">
    <source>
        <dbReference type="ARBA" id="ARBA00022692"/>
    </source>
</evidence>
<dbReference type="InterPro" id="IPR003660">
    <property type="entry name" value="HAMP_dom"/>
</dbReference>
<evidence type="ECO:0000256" key="10">
    <source>
        <dbReference type="SAM" id="Phobius"/>
    </source>
</evidence>
<reference evidence="13" key="1">
    <citation type="submission" date="2023-01" db="EMBL/GenBank/DDBJ databases">
        <title>Complete genome sequence of Planctobacterium marinum strain Dej080120_11.</title>
        <authorList>
            <person name="Ueki S."/>
            <person name="Maruyama F."/>
        </authorList>
    </citation>
    <scope>NUCLEOTIDE SEQUENCE</scope>
    <source>
        <strain evidence="13">Dej080120_11</strain>
    </source>
</reference>
<dbReference type="CDD" id="cd00082">
    <property type="entry name" value="HisKA"/>
    <property type="match status" value="1"/>
</dbReference>
<keyword evidence="7 13" id="KW-0418">Kinase</keyword>
<feature type="transmembrane region" description="Helical" evidence="10">
    <location>
        <begin position="15"/>
        <end position="41"/>
    </location>
</feature>
<evidence type="ECO:0000313" key="14">
    <source>
        <dbReference type="Proteomes" id="UP001333710"/>
    </source>
</evidence>
<dbReference type="PANTHER" id="PTHR45436:SF16">
    <property type="entry name" value="HISTIDINE KINASE"/>
    <property type="match status" value="1"/>
</dbReference>
<keyword evidence="5" id="KW-0808">Transferase</keyword>
<dbReference type="SUPFAM" id="SSF47384">
    <property type="entry name" value="Homodimeric domain of signal transducing histidine kinase"/>
    <property type="match status" value="1"/>
</dbReference>
<dbReference type="InterPro" id="IPR036097">
    <property type="entry name" value="HisK_dim/P_sf"/>
</dbReference>
<evidence type="ECO:0000256" key="1">
    <source>
        <dbReference type="ARBA" id="ARBA00000085"/>
    </source>
</evidence>
<evidence type="ECO:0000256" key="9">
    <source>
        <dbReference type="ARBA" id="ARBA00023012"/>
    </source>
</evidence>
<dbReference type="Pfam" id="PF02518">
    <property type="entry name" value="HATPase_c"/>
    <property type="match status" value="1"/>
</dbReference>
<dbReference type="GO" id="GO:0005886">
    <property type="term" value="C:plasma membrane"/>
    <property type="evidence" value="ECO:0007669"/>
    <property type="project" value="TreeGrafter"/>
</dbReference>
<gene>
    <name evidence="13" type="ORF">MACH26_14110</name>
</gene>
<sequence length="423" mass="47483">MKSKTPKYRSLSQRIVVQFCLMTVALSLFFGMLSFLFLYVVEDGFIVKNIAREARYLEAEYQASGSWPEPRTSTMSLHQSKQSFPDDIRDIALQEPQRSEFYGEQGKHYHAYELEAYPGVYLLAEVSAELQVRKIKSGVIIFLLISTLIVTLVACFIAWLLARKTTKPLQQLVRLVDGVAPEQIPDKFAARFPNDEVGLLASTLEHTLGRIGEALQREKCFTRDASHELRTPLAVIKNAVELYRSKNAQDEHNSAILNRIYDAATQMQKTVQALLVLARDEHNTSPKQTIKLMPLLETAILDNRLLLEGKNVEIDLSESCAVEVLATPEMLKVLLDNLLSNAFQYTSEGTVRLWWQQGSLHIQDSGPGIELEISDKIMEVGVKGTQSTGFGFGLSIVKRLCEHQGWSLAVESQKGTTVTVVFC</sequence>
<evidence type="ECO:0000259" key="12">
    <source>
        <dbReference type="PROSITE" id="PS50885"/>
    </source>
</evidence>
<dbReference type="Pfam" id="PF00512">
    <property type="entry name" value="HisKA"/>
    <property type="match status" value="1"/>
</dbReference>
<keyword evidence="9" id="KW-0902">Two-component regulatory system</keyword>
<dbReference type="SMART" id="SM00387">
    <property type="entry name" value="HATPase_c"/>
    <property type="match status" value="1"/>
</dbReference>
<comment type="subcellular location">
    <subcellularLocation>
        <location evidence="2">Membrane</location>
    </subcellularLocation>
</comment>
<dbReference type="InterPro" id="IPR005467">
    <property type="entry name" value="His_kinase_dom"/>
</dbReference>
<evidence type="ECO:0000256" key="7">
    <source>
        <dbReference type="ARBA" id="ARBA00022777"/>
    </source>
</evidence>
<dbReference type="SMART" id="SM00388">
    <property type="entry name" value="HisKA"/>
    <property type="match status" value="1"/>
</dbReference>
<feature type="transmembrane region" description="Helical" evidence="10">
    <location>
        <begin position="139"/>
        <end position="162"/>
    </location>
</feature>
<dbReference type="InterPro" id="IPR036890">
    <property type="entry name" value="HATPase_C_sf"/>
</dbReference>
<dbReference type="InterPro" id="IPR003594">
    <property type="entry name" value="HATPase_dom"/>
</dbReference>
<dbReference type="PROSITE" id="PS50885">
    <property type="entry name" value="HAMP"/>
    <property type="match status" value="1"/>
</dbReference>
<keyword evidence="8 10" id="KW-1133">Transmembrane helix</keyword>
<keyword evidence="4" id="KW-0597">Phosphoprotein</keyword>
<protein>
    <recommendedName>
        <fullName evidence="3">histidine kinase</fullName>
        <ecNumber evidence="3">2.7.13.3</ecNumber>
    </recommendedName>
</protein>
<dbReference type="SMART" id="SM00304">
    <property type="entry name" value="HAMP"/>
    <property type="match status" value="1"/>
</dbReference>
<evidence type="ECO:0000256" key="3">
    <source>
        <dbReference type="ARBA" id="ARBA00012438"/>
    </source>
</evidence>
<dbReference type="Gene3D" id="1.10.287.130">
    <property type="match status" value="1"/>
</dbReference>
<dbReference type="InterPro" id="IPR050428">
    <property type="entry name" value="TCS_sensor_his_kinase"/>
</dbReference>
<dbReference type="Proteomes" id="UP001333710">
    <property type="component" value="Chromosome"/>
</dbReference>